<comment type="caution">
    <text evidence="2">The sequence shown here is derived from an EMBL/GenBank/DDBJ whole genome shotgun (WGS) entry which is preliminary data.</text>
</comment>
<dbReference type="Gramene" id="PHT75589">
    <property type="protein sequence ID" value="PHT75589"/>
    <property type="gene ID" value="T459_19111"/>
</dbReference>
<feature type="transmembrane region" description="Helical" evidence="1">
    <location>
        <begin position="76"/>
        <end position="98"/>
    </location>
</feature>
<accession>A0A1U8H7A0</accession>
<reference evidence="2 3" key="2">
    <citation type="journal article" date="2017" name="Genome Biol.">
        <title>New reference genome sequences of hot pepper reveal the massive evolution of plant disease-resistance genes by retroduplication.</title>
        <authorList>
            <person name="Kim S."/>
            <person name="Park J."/>
            <person name="Yeom S.I."/>
            <person name="Kim Y.M."/>
            <person name="Seo E."/>
            <person name="Kim K.T."/>
            <person name="Kim M.S."/>
            <person name="Lee J.M."/>
            <person name="Cheong K."/>
            <person name="Shin H.S."/>
            <person name="Kim S.B."/>
            <person name="Han K."/>
            <person name="Lee J."/>
            <person name="Park M."/>
            <person name="Lee H.A."/>
            <person name="Lee H.Y."/>
            <person name="Lee Y."/>
            <person name="Oh S."/>
            <person name="Lee J.H."/>
            <person name="Choi E."/>
            <person name="Choi E."/>
            <person name="Lee S.E."/>
            <person name="Jeon J."/>
            <person name="Kim H."/>
            <person name="Choi G."/>
            <person name="Song H."/>
            <person name="Lee J."/>
            <person name="Lee S.C."/>
            <person name="Kwon J.K."/>
            <person name="Lee H.Y."/>
            <person name="Koo N."/>
            <person name="Hong Y."/>
            <person name="Kim R.W."/>
            <person name="Kang W.H."/>
            <person name="Huh J.H."/>
            <person name="Kang B.C."/>
            <person name="Yang T.J."/>
            <person name="Lee Y.H."/>
            <person name="Bennetzen J.L."/>
            <person name="Choi D."/>
        </authorList>
    </citation>
    <scope>NUCLEOTIDE SEQUENCE [LARGE SCALE GENOMIC DNA]</scope>
    <source>
        <strain evidence="3">cv. CM334</strain>
    </source>
</reference>
<evidence type="ECO:0008006" key="4">
    <source>
        <dbReference type="Google" id="ProtNLM"/>
    </source>
</evidence>
<dbReference type="GO" id="GO:0046872">
    <property type="term" value="F:metal ion binding"/>
    <property type="evidence" value="ECO:0007669"/>
    <property type="project" value="InterPro"/>
</dbReference>
<proteinExistence type="predicted"/>
<dbReference type="EMBL" id="AYRZ02000007">
    <property type="protein sequence ID" value="PHT75589.1"/>
    <property type="molecule type" value="Genomic_DNA"/>
</dbReference>
<keyword evidence="1" id="KW-1133">Transmembrane helix</keyword>
<dbReference type="AlphaFoldDB" id="A0A1U8H7A0"/>
<dbReference type="PANTHER" id="PTHR45778">
    <property type="entry name" value="PURPLE ACID PHOSPHATASE-RELATED"/>
    <property type="match status" value="1"/>
</dbReference>
<dbReference type="Proteomes" id="UP000222542">
    <property type="component" value="Unassembled WGS sequence"/>
</dbReference>
<protein>
    <recommendedName>
        <fullName evidence="4">Inactive purple acid phosphatase 27</fullName>
    </recommendedName>
</protein>
<gene>
    <name evidence="2" type="ORF">T459_19111</name>
</gene>
<dbReference type="GO" id="GO:0003993">
    <property type="term" value="F:acid phosphatase activity"/>
    <property type="evidence" value="ECO:0007669"/>
    <property type="project" value="InterPro"/>
</dbReference>
<keyword evidence="1" id="KW-0812">Transmembrane</keyword>
<evidence type="ECO:0000313" key="2">
    <source>
        <dbReference type="EMBL" id="PHT75589.1"/>
    </source>
</evidence>
<name>A0A1U8H7A0_CAPAN</name>
<sequence>MTITWTSGYNIDEAVLFVEWGWKDQPHQRSPAGTLTFHRNSMCGPPARTVGWHYPGFIHTSFLKDLWPNMMHTYRLGHMLMVQLFGASSIHLNLLLFLDKSHCNAL</sequence>
<keyword evidence="3" id="KW-1185">Reference proteome</keyword>
<evidence type="ECO:0000256" key="1">
    <source>
        <dbReference type="SAM" id="Phobius"/>
    </source>
</evidence>
<evidence type="ECO:0000313" key="3">
    <source>
        <dbReference type="Proteomes" id="UP000222542"/>
    </source>
</evidence>
<keyword evidence="1" id="KW-0472">Membrane</keyword>
<dbReference type="STRING" id="4072.A0A1U8H7A0"/>
<dbReference type="PANTHER" id="PTHR45778:SF8">
    <property type="entry name" value="PURPLE ACID PHOSPHATASE"/>
    <property type="match status" value="1"/>
</dbReference>
<dbReference type="SMR" id="A0A1U8H7A0"/>
<reference evidence="2 3" key="1">
    <citation type="journal article" date="2014" name="Nat. Genet.">
        <title>Genome sequence of the hot pepper provides insights into the evolution of pungency in Capsicum species.</title>
        <authorList>
            <person name="Kim S."/>
            <person name="Park M."/>
            <person name="Yeom S.I."/>
            <person name="Kim Y.M."/>
            <person name="Lee J.M."/>
            <person name="Lee H.A."/>
            <person name="Seo E."/>
            <person name="Choi J."/>
            <person name="Cheong K."/>
            <person name="Kim K.T."/>
            <person name="Jung K."/>
            <person name="Lee G.W."/>
            <person name="Oh S.K."/>
            <person name="Bae C."/>
            <person name="Kim S.B."/>
            <person name="Lee H.Y."/>
            <person name="Kim S.Y."/>
            <person name="Kim M.S."/>
            <person name="Kang B.C."/>
            <person name="Jo Y.D."/>
            <person name="Yang H.B."/>
            <person name="Jeong H.J."/>
            <person name="Kang W.H."/>
            <person name="Kwon J.K."/>
            <person name="Shin C."/>
            <person name="Lim J.Y."/>
            <person name="Park J.H."/>
            <person name="Huh J.H."/>
            <person name="Kim J.S."/>
            <person name="Kim B.D."/>
            <person name="Cohen O."/>
            <person name="Paran I."/>
            <person name="Suh M.C."/>
            <person name="Lee S.B."/>
            <person name="Kim Y.K."/>
            <person name="Shin Y."/>
            <person name="Noh S.J."/>
            <person name="Park J."/>
            <person name="Seo Y.S."/>
            <person name="Kwon S.Y."/>
            <person name="Kim H.A."/>
            <person name="Park J.M."/>
            <person name="Kim H.J."/>
            <person name="Choi S.B."/>
            <person name="Bosland P.W."/>
            <person name="Reeves G."/>
            <person name="Jo S.H."/>
            <person name="Lee B.W."/>
            <person name="Cho H.T."/>
            <person name="Choi H.S."/>
            <person name="Lee M.S."/>
            <person name="Yu Y."/>
            <person name="Do Choi Y."/>
            <person name="Park B.S."/>
            <person name="van Deynze A."/>
            <person name="Ashrafi H."/>
            <person name="Hill T."/>
            <person name="Kim W.T."/>
            <person name="Pai H.S."/>
            <person name="Ahn H.K."/>
            <person name="Yeam I."/>
            <person name="Giovannoni J.J."/>
            <person name="Rose J.K."/>
            <person name="Sorensen I."/>
            <person name="Lee S.J."/>
            <person name="Kim R.W."/>
            <person name="Choi I.Y."/>
            <person name="Choi B.S."/>
            <person name="Lim J.S."/>
            <person name="Lee Y.H."/>
            <person name="Choi D."/>
        </authorList>
    </citation>
    <scope>NUCLEOTIDE SEQUENCE [LARGE SCALE GENOMIC DNA]</scope>
    <source>
        <strain evidence="3">cv. CM334</strain>
    </source>
</reference>
<dbReference type="SUPFAM" id="SSF49363">
    <property type="entry name" value="Purple acid phosphatase, N-terminal domain"/>
    <property type="match status" value="1"/>
</dbReference>
<organism evidence="2 3">
    <name type="scientific">Capsicum annuum</name>
    <name type="common">Capsicum pepper</name>
    <dbReference type="NCBI Taxonomy" id="4072"/>
    <lineage>
        <taxon>Eukaryota</taxon>
        <taxon>Viridiplantae</taxon>
        <taxon>Streptophyta</taxon>
        <taxon>Embryophyta</taxon>
        <taxon>Tracheophyta</taxon>
        <taxon>Spermatophyta</taxon>
        <taxon>Magnoliopsida</taxon>
        <taxon>eudicotyledons</taxon>
        <taxon>Gunneridae</taxon>
        <taxon>Pentapetalae</taxon>
        <taxon>asterids</taxon>
        <taxon>lamiids</taxon>
        <taxon>Solanales</taxon>
        <taxon>Solanaceae</taxon>
        <taxon>Solanoideae</taxon>
        <taxon>Capsiceae</taxon>
        <taxon>Capsicum</taxon>
    </lineage>
</organism>
<dbReference type="InterPro" id="IPR008963">
    <property type="entry name" value="Purple_acid_Pase-like_N"/>
</dbReference>